<dbReference type="EMBL" id="MF943217">
    <property type="protein sequence ID" value="AUG89040.1"/>
    <property type="molecule type" value="Genomic_DNA"/>
</dbReference>
<keyword evidence="1" id="KW-0614">Plasmid</keyword>
<geneLocation type="plasmid" evidence="1">
    <name>pVir_WCHKP13F2</name>
</geneLocation>
<dbReference type="EMBL" id="UAWN01000002">
    <property type="protein sequence ID" value="SQC05940.1"/>
    <property type="molecule type" value="Genomic_DNA"/>
</dbReference>
<evidence type="ECO:0000313" key="3">
    <source>
        <dbReference type="Proteomes" id="UP000251088"/>
    </source>
</evidence>
<evidence type="ECO:0000313" key="1">
    <source>
        <dbReference type="EMBL" id="AUG89040.1"/>
    </source>
</evidence>
<name>A0A2H5BRR0_KLEPN</name>
<accession>A0A2H5BRR0</accession>
<proteinExistence type="predicted"/>
<dbReference type="Proteomes" id="UP000251088">
    <property type="component" value="Unassembled WGS sequence"/>
</dbReference>
<reference evidence="2 3" key="2">
    <citation type="submission" date="2018-06" db="EMBL/GenBank/DDBJ databases">
        <authorList>
            <consortium name="Pathogen Informatics"/>
            <person name="Doyle S."/>
        </authorList>
    </citation>
    <scope>NUCLEOTIDE SEQUENCE [LARGE SCALE GENOMIC DNA]</scope>
    <source>
        <strain evidence="2 3">NCTC9128</strain>
    </source>
</reference>
<evidence type="ECO:0000313" key="2">
    <source>
        <dbReference type="EMBL" id="SQC05940.1"/>
    </source>
</evidence>
<organism evidence="1">
    <name type="scientific">Klebsiella pneumoniae</name>
    <dbReference type="NCBI Taxonomy" id="573"/>
    <lineage>
        <taxon>Bacteria</taxon>
        <taxon>Pseudomonadati</taxon>
        <taxon>Pseudomonadota</taxon>
        <taxon>Gammaproteobacteria</taxon>
        <taxon>Enterobacterales</taxon>
        <taxon>Enterobacteriaceae</taxon>
        <taxon>Klebsiella/Raoultella group</taxon>
        <taxon>Klebsiella</taxon>
        <taxon>Klebsiella pneumoniae complex</taxon>
    </lineage>
</organism>
<reference evidence="1" key="1">
    <citation type="submission" date="2017-09" db="EMBL/GenBank/DDBJ databases">
        <title>The complete sequence of plasmid pVir_WCHKP13F2.</title>
        <authorList>
            <person name="Feng Y."/>
            <person name="Zong Z."/>
        </authorList>
    </citation>
    <scope>NUCLEOTIDE SEQUENCE</scope>
    <source>
        <strain evidence="1">WCHKP13F2</strain>
        <plasmid evidence="1">pVir_WCHKP13F2</plasmid>
    </source>
</reference>
<protein>
    <submittedName>
        <fullName evidence="1">Uncharacterized protein</fullName>
    </submittedName>
</protein>
<gene>
    <name evidence="1" type="ORF">ALNCGNHI_00031</name>
    <name evidence="2" type="ORF">NCTC9128_00525</name>
</gene>
<dbReference type="RefSeq" id="WP_011251267.1">
    <property type="nucleotide sequence ID" value="NZ_AP019666.1"/>
</dbReference>
<dbReference type="AlphaFoldDB" id="A0A2H5BRR0"/>
<sequence length="41" mass="4850">MLFPYVIAIQWNDGPDIHGHVIVVLDWEYIDLMLDQFPGYD</sequence>